<reference evidence="1" key="1">
    <citation type="submission" date="2013-11" db="EMBL/GenBank/DDBJ databases">
        <title>Microbial diversity, functional groups and degradation webs in Northern and Southern Mediterranean and Red Sea marine crude oil polluted sites.</title>
        <authorList>
            <person name="Daffonchio D."/>
            <person name="Mapelli F."/>
            <person name="Ferrer M."/>
            <person name="Richter M."/>
            <person name="Cherif A."/>
            <person name="Malkawi H.I."/>
            <person name="Yakimov M.M."/>
            <person name="Abdel-Fattah Y.R."/>
            <person name="Blaghen M."/>
            <person name="Golyshin P.N."/>
            <person name="Kalogerakis N."/>
            <person name="Boon N."/>
            <person name="Magagnini M."/>
            <person name="Fava F."/>
        </authorList>
    </citation>
    <scope>NUCLEOTIDE SEQUENCE</scope>
</reference>
<dbReference type="AlphaFoldDB" id="A0A1B6NSB3"/>
<accession>A0A1B6NSB3</accession>
<feature type="non-terminal residue" evidence="1">
    <location>
        <position position="1"/>
    </location>
</feature>
<evidence type="ECO:0000313" key="1">
    <source>
        <dbReference type="EMBL" id="KTF05812.1"/>
    </source>
</evidence>
<sequence length="96" mass="10740">TKIKIKTVIASRKIIAELAALSEEIRIKTSEKISVRIKTKNAITKAVSRVKRNSLAMNSKNLSTKSRMANSKKTKRRRSVKWLNAENVVTSAVAFV</sequence>
<gene>
    <name evidence="1" type="ORF">MGSAQ_002692</name>
</gene>
<proteinExistence type="predicted"/>
<name>A0A1B6NSB3_9ZZZZ</name>
<dbReference type="EMBL" id="AYSL01001549">
    <property type="protein sequence ID" value="KTF05812.1"/>
    <property type="molecule type" value="Genomic_DNA"/>
</dbReference>
<comment type="caution">
    <text evidence="1">The sequence shown here is derived from an EMBL/GenBank/DDBJ whole genome shotgun (WGS) entry which is preliminary data.</text>
</comment>
<protein>
    <submittedName>
        <fullName evidence="1">Uncharacterized protein</fullName>
    </submittedName>
</protein>
<organism evidence="1">
    <name type="scientific">marine sediment metagenome</name>
    <dbReference type="NCBI Taxonomy" id="412755"/>
    <lineage>
        <taxon>unclassified sequences</taxon>
        <taxon>metagenomes</taxon>
        <taxon>ecological metagenomes</taxon>
    </lineage>
</organism>